<dbReference type="EMBL" id="CP069620">
    <property type="protein sequence ID" value="UZH56497.1"/>
    <property type="molecule type" value="Genomic_DNA"/>
</dbReference>
<evidence type="ECO:0000313" key="2">
    <source>
        <dbReference type="Proteomes" id="UP001163981"/>
    </source>
</evidence>
<sequence length="188" mass="22218">MTFEQYRRHFETIKDTPLEQQKAPYDKEDYLNYTKLNWSRMNRWLKTGKITADFQNALQQIHQPQQWIVITEPWCGDAAHITPFLELAGRENPMISVSYELRDSEPFRIENYRTNGTLSIPKLIILDENGNDLATWGPRPAECQKIFEKLKAEKATFEKIKEEIQQWYNSNKGLEIQKELALLVKEIV</sequence>
<keyword evidence="2" id="KW-1185">Reference proteome</keyword>
<dbReference type="Proteomes" id="UP001163981">
    <property type="component" value="Chromosome"/>
</dbReference>
<dbReference type="Pfam" id="PF14595">
    <property type="entry name" value="Thioredoxin_9"/>
    <property type="match status" value="1"/>
</dbReference>
<organism evidence="1 2">
    <name type="scientific">Salinimicrobium tongyeongense</name>
    <dbReference type="NCBI Taxonomy" id="2809707"/>
    <lineage>
        <taxon>Bacteria</taxon>
        <taxon>Pseudomonadati</taxon>
        <taxon>Bacteroidota</taxon>
        <taxon>Flavobacteriia</taxon>
        <taxon>Flavobacteriales</taxon>
        <taxon>Flavobacteriaceae</taxon>
        <taxon>Salinimicrobium</taxon>
    </lineage>
</organism>
<evidence type="ECO:0000313" key="1">
    <source>
        <dbReference type="EMBL" id="UZH56497.1"/>
    </source>
</evidence>
<reference evidence="1" key="1">
    <citation type="submission" date="2021-02" db="EMBL/GenBank/DDBJ databases">
        <title>Salinimicrobium sp. nov. isolated from seawater in Tongyeong, Republic of Korea.</title>
        <authorList>
            <person name="Lee S.-J."/>
        </authorList>
    </citation>
    <scope>NUCLEOTIDE SEQUENCE</scope>
    <source>
        <strain evidence="1">HN-2-9-2</strain>
    </source>
</reference>
<dbReference type="Gene3D" id="3.40.30.10">
    <property type="entry name" value="Glutaredoxin"/>
    <property type="match status" value="1"/>
</dbReference>
<accession>A0ABY6NUA4</accession>
<proteinExistence type="predicted"/>
<protein>
    <submittedName>
        <fullName evidence="1">Thioredoxin family protein</fullName>
    </submittedName>
</protein>
<dbReference type="RefSeq" id="WP_265165055.1">
    <property type="nucleotide sequence ID" value="NZ_CP069620.1"/>
</dbReference>
<name>A0ABY6NUA4_9FLAO</name>
<dbReference type="SUPFAM" id="SSF52833">
    <property type="entry name" value="Thioredoxin-like"/>
    <property type="match status" value="1"/>
</dbReference>
<gene>
    <name evidence="1" type="ORF">JRG66_06455</name>
</gene>
<dbReference type="InterPro" id="IPR036249">
    <property type="entry name" value="Thioredoxin-like_sf"/>
</dbReference>